<evidence type="ECO:0000256" key="4">
    <source>
        <dbReference type="ARBA" id="ARBA00023317"/>
    </source>
</evidence>
<feature type="chain" id="PRO_5027114552" evidence="5">
    <location>
        <begin position="30"/>
        <end position="458"/>
    </location>
</feature>
<dbReference type="Pfam" id="PF12588">
    <property type="entry name" value="PSDC"/>
    <property type="match status" value="1"/>
</dbReference>
<accession>A0A6P1DQ81</accession>
<organism evidence="7 8">
    <name type="scientific">Thiorhodococcus mannitoliphagus</name>
    <dbReference type="NCBI Taxonomy" id="329406"/>
    <lineage>
        <taxon>Bacteria</taxon>
        <taxon>Pseudomonadati</taxon>
        <taxon>Pseudomonadota</taxon>
        <taxon>Gammaproteobacteria</taxon>
        <taxon>Chromatiales</taxon>
        <taxon>Chromatiaceae</taxon>
        <taxon>Thiorhodococcus</taxon>
    </lineage>
</organism>
<dbReference type="PANTHER" id="PTHR10067:SF9">
    <property type="entry name" value="PHOSPHATIDYLSERINE DECARBOXYLASE FAMILY PROTEIN (AFU_ORTHOLOGUE AFUA_7G01730)"/>
    <property type="match status" value="1"/>
</dbReference>
<evidence type="ECO:0000313" key="8">
    <source>
        <dbReference type="Proteomes" id="UP000471640"/>
    </source>
</evidence>
<keyword evidence="2" id="KW-0865">Zymogen</keyword>
<keyword evidence="5" id="KW-0732">Signal</keyword>
<dbReference type="Pfam" id="PF02666">
    <property type="entry name" value="PS_Dcarbxylase"/>
    <property type="match status" value="1"/>
</dbReference>
<dbReference type="PANTHER" id="PTHR10067">
    <property type="entry name" value="PHOSPHATIDYLSERINE DECARBOXYLASE"/>
    <property type="match status" value="1"/>
</dbReference>
<dbReference type="InterPro" id="IPR003817">
    <property type="entry name" value="PS_Dcarbxylase"/>
</dbReference>
<dbReference type="PROSITE" id="PS51257">
    <property type="entry name" value="PROKAR_LIPOPROTEIN"/>
    <property type="match status" value="1"/>
</dbReference>
<proteinExistence type="predicted"/>
<evidence type="ECO:0000256" key="5">
    <source>
        <dbReference type="SAM" id="SignalP"/>
    </source>
</evidence>
<dbReference type="InterPro" id="IPR022237">
    <property type="entry name" value="PsiD-like"/>
</dbReference>
<reference evidence="8" key="1">
    <citation type="journal article" date="2020" name="Microbiol. Resour. Announc.">
        <title>Draft Genome Sequences of Thiorhodococcus mannitoliphagus and Thiorhodococcus minor, Purple Sulfur Photosynthetic Bacteria in the Gammaproteobacterial Family Chromatiaceae.</title>
        <authorList>
            <person name="Aviles F.A."/>
            <person name="Meyer T.E."/>
            <person name="Kyndt J.A."/>
        </authorList>
    </citation>
    <scope>NUCLEOTIDE SEQUENCE [LARGE SCALE GENOMIC DNA]</scope>
    <source>
        <strain evidence="8">DSM 18266</strain>
    </source>
</reference>
<dbReference type="Proteomes" id="UP000471640">
    <property type="component" value="Unassembled WGS sequence"/>
</dbReference>
<keyword evidence="8" id="KW-1185">Reference proteome</keyword>
<dbReference type="GO" id="GO:0004609">
    <property type="term" value="F:phosphatidylserine decarboxylase activity"/>
    <property type="evidence" value="ECO:0007669"/>
    <property type="project" value="InterPro"/>
</dbReference>
<evidence type="ECO:0000313" key="7">
    <source>
        <dbReference type="EMBL" id="NEX20178.1"/>
    </source>
</evidence>
<evidence type="ECO:0000256" key="1">
    <source>
        <dbReference type="ARBA" id="ARBA00022793"/>
    </source>
</evidence>
<dbReference type="RefSeq" id="WP_164653268.1">
    <property type="nucleotide sequence ID" value="NZ_JAAIJR010000023.1"/>
</dbReference>
<evidence type="ECO:0000259" key="6">
    <source>
        <dbReference type="Pfam" id="PF12588"/>
    </source>
</evidence>
<comment type="caution">
    <text evidence="7">The sequence shown here is derived from an EMBL/GenBank/DDBJ whole genome shotgun (WGS) entry which is preliminary data.</text>
</comment>
<keyword evidence="3" id="KW-0456">Lyase</keyword>
<feature type="domain" description="L-tryptophan decarboxylase PsiD-like" evidence="6">
    <location>
        <begin position="73"/>
        <end position="208"/>
    </location>
</feature>
<keyword evidence="1" id="KW-0210">Decarboxylase</keyword>
<dbReference type="EMBL" id="JAAIJR010000023">
    <property type="protein sequence ID" value="NEX20178.1"/>
    <property type="molecule type" value="Genomic_DNA"/>
</dbReference>
<protein>
    <submittedName>
        <fullName evidence="7">Phosphatidylserine decarboxylase family protein</fullName>
    </submittedName>
</protein>
<name>A0A6P1DQ81_9GAMM</name>
<feature type="signal peptide" evidence="5">
    <location>
        <begin position="1"/>
        <end position="29"/>
    </location>
</feature>
<keyword evidence="4" id="KW-0670">Pyruvate</keyword>
<evidence type="ECO:0000256" key="2">
    <source>
        <dbReference type="ARBA" id="ARBA00023145"/>
    </source>
</evidence>
<evidence type="ECO:0000256" key="3">
    <source>
        <dbReference type="ARBA" id="ARBA00023239"/>
    </source>
</evidence>
<gene>
    <name evidence="7" type="ORF">G3480_07595</name>
</gene>
<sequence length="458" mass="50485">MRTSKRTPWGLTAVLLAALSCLAASPVQAETAIEPAPYNVGRWLPSDQRTLTAWRADLTQDGDASGDEPPLAPVIQEFKALIETDPELFMLFTQMFEQIPDEPAFEKDPAGGPQARDYHQMLALMNRVMNRAPEFNQTGLVGFPINAILDWSMGTPAGTTAFLNEKVNRQLKKILTQWAVFLGSPDSRYVLSDDPERGWFGRDAMAAMPTFVEDFICDPAVPYYGFASWDDFFTRRFRPGRRPVAAPDDDAVIANACESAPYRIATNVQLHHPFWIKAQPYSLAHMMAGDPLVEQFVGGTVYQAFLSALSYHRWHSPVSGRILKTRLLDGSYYAEALSEGFDPAGPNESQAYITQVATRALVFIEADNPDIGLMAAMFVGMAEVSSNEITVYEGQHVAKGDQLGMFHFGGSTHTLIFRPGVNLEFDLHGQTPGLHSENIPVRSRIATVAGPAEDAVPQ</sequence>
<dbReference type="GO" id="GO:0006646">
    <property type="term" value="P:phosphatidylethanolamine biosynthetic process"/>
    <property type="evidence" value="ECO:0007669"/>
    <property type="project" value="TreeGrafter"/>
</dbReference>
<dbReference type="AlphaFoldDB" id="A0A6P1DQ81"/>
<reference evidence="7 8" key="2">
    <citation type="submission" date="2020-02" db="EMBL/GenBank/DDBJ databases">
        <title>Genome sequences of Thiorhodococcus mannitoliphagus and Thiorhodococcus minor, purple sulfur photosynthetic bacteria in the gammaproteobacterial family, Chromatiaceae.</title>
        <authorList>
            <person name="Aviles F.A."/>
            <person name="Meyer T.E."/>
            <person name="Kyndt J.A."/>
        </authorList>
    </citation>
    <scope>NUCLEOTIDE SEQUENCE [LARGE SCALE GENOMIC DNA]</scope>
    <source>
        <strain evidence="7 8">DSM 18266</strain>
    </source>
</reference>